<keyword evidence="3" id="KW-0808">Transferase</keyword>
<dbReference type="EMBL" id="CP069362">
    <property type="protein sequence ID" value="WGS63885.1"/>
    <property type="molecule type" value="Genomic_DNA"/>
</dbReference>
<proteinExistence type="inferred from homology"/>
<evidence type="ECO:0000256" key="1">
    <source>
        <dbReference type="ARBA" id="ARBA00006739"/>
    </source>
</evidence>
<reference evidence="5 6" key="1">
    <citation type="submission" date="2021-02" db="EMBL/GenBank/DDBJ databases">
        <title>Characterization of Marinitoga sp. nov. str. BP5-C20A.</title>
        <authorList>
            <person name="Erauso G."/>
            <person name="Postec A."/>
        </authorList>
    </citation>
    <scope>NUCLEOTIDE SEQUENCE [LARGE SCALE GENOMIC DNA]</scope>
    <source>
        <strain evidence="5 6">BP5-C20A</strain>
    </source>
</reference>
<sequence length="323" mass="38028">MLENSEKLRVRLIVITINYNSAEYTLKAIDSFIKNHQGLLYKLIVVDNNSLKDDYEKLLKNIQQINTNNNIIIIRSNNNLGFSKGNNLGLKYAYDNYIFDYLLLMNNDIIIHTKGLLNKMIYDIEKKGSIYVAEMPLINNIKQKKEAEKQIQIRKIPNLFSLFIVSSPILNRIFFPVKNNFIYKSKMPFKNDVDAYVLSGAFMLLSKRFINMIKYFDVDTFLYGEEIIIGYQIKKYGYKGFLNTKYIVDHVQGASSEKKSFSGFTFFHKYKSASIFAKKYLKAKKYYLFFFKVKFIIEAFVLDMLINKSIKEFLIFYKLLKKL</sequence>
<organism evidence="5 6">
    <name type="scientific">Marinitoga aeolica</name>
    <dbReference type="NCBI Taxonomy" id="2809031"/>
    <lineage>
        <taxon>Bacteria</taxon>
        <taxon>Thermotogati</taxon>
        <taxon>Thermotogota</taxon>
        <taxon>Thermotogae</taxon>
        <taxon>Petrotogales</taxon>
        <taxon>Petrotogaceae</taxon>
        <taxon>Marinitoga</taxon>
    </lineage>
</organism>
<evidence type="ECO:0000313" key="6">
    <source>
        <dbReference type="Proteomes" id="UP001232493"/>
    </source>
</evidence>
<dbReference type="Proteomes" id="UP001232493">
    <property type="component" value="Chromosome"/>
</dbReference>
<dbReference type="Gene3D" id="3.90.550.10">
    <property type="entry name" value="Spore Coat Polysaccharide Biosynthesis Protein SpsA, Chain A"/>
    <property type="match status" value="1"/>
</dbReference>
<name>A0ABY8PMK1_9BACT</name>
<dbReference type="PANTHER" id="PTHR43179">
    <property type="entry name" value="RHAMNOSYLTRANSFERASE WBBL"/>
    <property type="match status" value="1"/>
</dbReference>
<feature type="domain" description="Glycosyltransferase 2-like" evidence="4">
    <location>
        <begin position="14"/>
        <end position="161"/>
    </location>
</feature>
<keyword evidence="2" id="KW-0328">Glycosyltransferase</keyword>
<keyword evidence="6" id="KW-1185">Reference proteome</keyword>
<gene>
    <name evidence="5" type="ORF">JRV97_05755</name>
</gene>
<dbReference type="PANTHER" id="PTHR43179:SF12">
    <property type="entry name" value="GALACTOFURANOSYLTRANSFERASE GLFT2"/>
    <property type="match status" value="1"/>
</dbReference>
<dbReference type="Pfam" id="PF00535">
    <property type="entry name" value="Glycos_transf_2"/>
    <property type="match status" value="1"/>
</dbReference>
<evidence type="ECO:0000256" key="2">
    <source>
        <dbReference type="ARBA" id="ARBA00022676"/>
    </source>
</evidence>
<accession>A0ABY8PMK1</accession>
<protein>
    <submittedName>
        <fullName evidence="5">Glycosyltransferase family 2 protein</fullName>
    </submittedName>
</protein>
<dbReference type="InterPro" id="IPR029044">
    <property type="entry name" value="Nucleotide-diphossugar_trans"/>
</dbReference>
<dbReference type="RefSeq" id="WP_280997094.1">
    <property type="nucleotide sequence ID" value="NZ_CP069362.1"/>
</dbReference>
<evidence type="ECO:0000313" key="5">
    <source>
        <dbReference type="EMBL" id="WGS63885.1"/>
    </source>
</evidence>
<evidence type="ECO:0000256" key="3">
    <source>
        <dbReference type="ARBA" id="ARBA00022679"/>
    </source>
</evidence>
<evidence type="ECO:0000259" key="4">
    <source>
        <dbReference type="Pfam" id="PF00535"/>
    </source>
</evidence>
<dbReference type="SUPFAM" id="SSF53448">
    <property type="entry name" value="Nucleotide-diphospho-sugar transferases"/>
    <property type="match status" value="1"/>
</dbReference>
<comment type="similarity">
    <text evidence="1">Belongs to the glycosyltransferase 2 family.</text>
</comment>
<dbReference type="InterPro" id="IPR001173">
    <property type="entry name" value="Glyco_trans_2-like"/>
</dbReference>